<dbReference type="AlphaFoldDB" id="A0A0B2ARL1"/>
<gene>
    <name evidence="1" type="ORF">LK10_04600</name>
</gene>
<dbReference type="EMBL" id="JTDL01000074">
    <property type="protein sequence ID" value="KHL04567.1"/>
    <property type="molecule type" value="Genomic_DNA"/>
</dbReference>
<proteinExistence type="predicted"/>
<evidence type="ECO:0000313" key="1">
    <source>
        <dbReference type="EMBL" id="KHL04567.1"/>
    </source>
</evidence>
<reference evidence="1 2" key="1">
    <citation type="submission" date="2014-09" db="EMBL/GenBank/DDBJ databases">
        <title>Genome sequence of Sinomonas sp. MUSC 117.</title>
        <authorList>
            <person name="Lee L.-H."/>
        </authorList>
    </citation>
    <scope>NUCLEOTIDE SEQUENCE [LARGE SCALE GENOMIC DNA]</scope>
    <source>
        <strain evidence="1 2">MUSC 117</strain>
    </source>
</reference>
<dbReference type="Proteomes" id="UP000030982">
    <property type="component" value="Unassembled WGS sequence"/>
</dbReference>
<keyword evidence="2" id="KW-1185">Reference proteome</keyword>
<protein>
    <submittedName>
        <fullName evidence="1">Uncharacterized protein</fullName>
    </submittedName>
</protein>
<name>A0A0B2ARL1_9MICC</name>
<comment type="caution">
    <text evidence="1">The sequence shown here is derived from an EMBL/GenBank/DDBJ whole genome shotgun (WGS) entry which is preliminary data.</text>
</comment>
<sequence length="105" mass="11684">MWDTEDVVHAWNRAGNPTPHHLLGLYAQALTTERPVGAYHTLREDQEDRAILALYRVDRPHATFADLYQAPPLALSSYHQLLHDLAREGLGPLESHSGPAVGGLR</sequence>
<organism evidence="1 2">
    <name type="scientific">Sinomonas humi</name>
    <dbReference type="NCBI Taxonomy" id="1338436"/>
    <lineage>
        <taxon>Bacteria</taxon>
        <taxon>Bacillati</taxon>
        <taxon>Actinomycetota</taxon>
        <taxon>Actinomycetes</taxon>
        <taxon>Micrococcales</taxon>
        <taxon>Micrococcaceae</taxon>
        <taxon>Sinomonas</taxon>
    </lineage>
</organism>
<dbReference type="RefSeq" id="WP_043120544.1">
    <property type="nucleotide sequence ID" value="NZ_JTDL01000074.1"/>
</dbReference>
<evidence type="ECO:0000313" key="2">
    <source>
        <dbReference type="Proteomes" id="UP000030982"/>
    </source>
</evidence>
<dbReference type="OrthoDB" id="4940671at2"/>
<accession>A0A0B2ARL1</accession>